<dbReference type="Proteomes" id="UP000649739">
    <property type="component" value="Unassembled WGS sequence"/>
</dbReference>
<gene>
    <name evidence="1" type="ORF">GCM10010123_35520</name>
</gene>
<comment type="caution">
    <text evidence="1">The sequence shown here is derived from an EMBL/GenBank/DDBJ whole genome shotgun (WGS) entry which is preliminary data.</text>
</comment>
<organism evidence="1 2">
    <name type="scientific">Pilimelia anulata</name>
    <dbReference type="NCBI Taxonomy" id="53371"/>
    <lineage>
        <taxon>Bacteria</taxon>
        <taxon>Bacillati</taxon>
        <taxon>Actinomycetota</taxon>
        <taxon>Actinomycetes</taxon>
        <taxon>Micromonosporales</taxon>
        <taxon>Micromonosporaceae</taxon>
        <taxon>Pilimelia</taxon>
    </lineage>
</organism>
<evidence type="ECO:0000313" key="1">
    <source>
        <dbReference type="EMBL" id="GGK02480.1"/>
    </source>
</evidence>
<name>A0A8J3B990_9ACTN</name>
<dbReference type="EMBL" id="BMQB01000008">
    <property type="protein sequence ID" value="GGK02480.1"/>
    <property type="molecule type" value="Genomic_DNA"/>
</dbReference>
<keyword evidence="2" id="KW-1185">Reference proteome</keyword>
<dbReference type="AlphaFoldDB" id="A0A8J3B990"/>
<proteinExistence type="predicted"/>
<sequence>MILGGPRGHPAGRIPATSDPLHRWLRGTLGAGITPTAARPDCRSRLPMGARQLAVVPPTTGTAPATVVNAPVGYLWVGILCVGSSATVNVVGQGTFPFECATDEDEVAPIRSTEIRLLQPEPGLRIEVRPGEPDVRWSMYVGTRATRPAES</sequence>
<reference evidence="1" key="1">
    <citation type="journal article" date="2014" name="Int. J. Syst. Evol. Microbiol.">
        <title>Complete genome sequence of Corynebacterium casei LMG S-19264T (=DSM 44701T), isolated from a smear-ripened cheese.</title>
        <authorList>
            <consortium name="US DOE Joint Genome Institute (JGI-PGF)"/>
            <person name="Walter F."/>
            <person name="Albersmeier A."/>
            <person name="Kalinowski J."/>
            <person name="Ruckert C."/>
        </authorList>
    </citation>
    <scope>NUCLEOTIDE SEQUENCE</scope>
    <source>
        <strain evidence="1">JCM 3090</strain>
    </source>
</reference>
<accession>A0A8J3B990</accession>
<evidence type="ECO:0000313" key="2">
    <source>
        <dbReference type="Proteomes" id="UP000649739"/>
    </source>
</evidence>
<protein>
    <submittedName>
        <fullName evidence="1">Uncharacterized protein</fullName>
    </submittedName>
</protein>
<reference evidence="1" key="2">
    <citation type="submission" date="2020-09" db="EMBL/GenBank/DDBJ databases">
        <authorList>
            <person name="Sun Q."/>
            <person name="Ohkuma M."/>
        </authorList>
    </citation>
    <scope>NUCLEOTIDE SEQUENCE</scope>
    <source>
        <strain evidence="1">JCM 3090</strain>
    </source>
</reference>